<sequence>MAKKISKKQRKQRKLIIQDDSMNDEVVPESPLNNDQAGNSSHVRDSPVKSNIEETGNPDRIVKTSIVDITINQGEQPRFRLLNRQLSYHSKFQLSNHFMRRFELQASLQTYLIWMKISTRVMKFRQMKPKSDMNNELRVKAQSETFNGELKDLKEVSRKRHVLFVQDVKNVLEDVNRKIKELHSNVAKELQEVINNYSSVLEKVDIIAEAVTKIAQCYYSMLPKMDAQAEYELKQCGKIDLLLVELKAMVSKSSSPSLFTPEFLT</sequence>
<evidence type="ECO:0000256" key="2">
    <source>
        <dbReference type="SAM" id="MobiDB-lite"/>
    </source>
</evidence>
<proteinExistence type="predicted"/>
<feature type="compositionally biased region" description="Basic residues" evidence="2">
    <location>
        <begin position="1"/>
        <end position="14"/>
    </location>
</feature>
<keyword evidence="1" id="KW-0175">Coiled coil</keyword>
<dbReference type="AlphaFoldDB" id="A0AA35Z046"/>
<feature type="coiled-coil region" evidence="1">
    <location>
        <begin position="165"/>
        <end position="192"/>
    </location>
</feature>
<protein>
    <submittedName>
        <fullName evidence="3">Uncharacterized protein</fullName>
    </submittedName>
</protein>
<accession>A0AA35Z046</accession>
<evidence type="ECO:0000256" key="1">
    <source>
        <dbReference type="SAM" id="Coils"/>
    </source>
</evidence>
<feature type="compositionally biased region" description="Polar residues" evidence="2">
    <location>
        <begin position="31"/>
        <end position="41"/>
    </location>
</feature>
<reference evidence="3" key="1">
    <citation type="submission" date="2023-04" db="EMBL/GenBank/DDBJ databases">
        <authorList>
            <person name="Vijverberg K."/>
            <person name="Xiong W."/>
            <person name="Schranz E."/>
        </authorList>
    </citation>
    <scope>NUCLEOTIDE SEQUENCE</scope>
</reference>
<evidence type="ECO:0000313" key="4">
    <source>
        <dbReference type="Proteomes" id="UP001177003"/>
    </source>
</evidence>
<organism evidence="3 4">
    <name type="scientific">Lactuca saligna</name>
    <name type="common">Willowleaf lettuce</name>
    <dbReference type="NCBI Taxonomy" id="75948"/>
    <lineage>
        <taxon>Eukaryota</taxon>
        <taxon>Viridiplantae</taxon>
        <taxon>Streptophyta</taxon>
        <taxon>Embryophyta</taxon>
        <taxon>Tracheophyta</taxon>
        <taxon>Spermatophyta</taxon>
        <taxon>Magnoliopsida</taxon>
        <taxon>eudicotyledons</taxon>
        <taxon>Gunneridae</taxon>
        <taxon>Pentapetalae</taxon>
        <taxon>asterids</taxon>
        <taxon>campanulids</taxon>
        <taxon>Asterales</taxon>
        <taxon>Asteraceae</taxon>
        <taxon>Cichorioideae</taxon>
        <taxon>Cichorieae</taxon>
        <taxon>Lactucinae</taxon>
        <taxon>Lactuca</taxon>
    </lineage>
</organism>
<dbReference type="Proteomes" id="UP001177003">
    <property type="component" value="Chromosome 4"/>
</dbReference>
<feature type="region of interest" description="Disordered" evidence="2">
    <location>
        <begin position="1"/>
        <end position="57"/>
    </location>
</feature>
<keyword evidence="4" id="KW-1185">Reference proteome</keyword>
<evidence type="ECO:0000313" key="3">
    <source>
        <dbReference type="EMBL" id="CAI9283082.1"/>
    </source>
</evidence>
<dbReference type="EMBL" id="OX465080">
    <property type="protein sequence ID" value="CAI9283082.1"/>
    <property type="molecule type" value="Genomic_DNA"/>
</dbReference>
<name>A0AA35Z046_LACSI</name>
<gene>
    <name evidence="3" type="ORF">LSALG_LOCUS22692</name>
</gene>